<protein>
    <submittedName>
        <fullName evidence="1">Uncharacterized protein</fullName>
    </submittedName>
</protein>
<dbReference type="EMBL" id="MLJW01000790">
    <property type="protein sequence ID" value="OIQ82569.1"/>
    <property type="molecule type" value="Genomic_DNA"/>
</dbReference>
<evidence type="ECO:0000313" key="1">
    <source>
        <dbReference type="EMBL" id="OIQ82569.1"/>
    </source>
</evidence>
<name>A0A1J5QG95_9ZZZZ</name>
<gene>
    <name evidence="1" type="ORF">GALL_356390</name>
</gene>
<dbReference type="AlphaFoldDB" id="A0A1J5QG95"/>
<sequence length="274" mass="29836">MTRKLIFLLLILAPLMVFASQRPDGAPSLPETPAHIFIPIPVHSDIGIQENFGLQPNNRNVCNYKSTKNNGNEWTCYYSVLGAKQEIGEFMARNTLIATNQSHTLAFSQGCQPVGAAEKDPSGLETVHFECTARVTKIPSHSQLVVDSGQQPQVPTAAVQHSAQTICKAKTVFGTSEIISWDDSGAAKLTTETGQIFSGNVVRIAKDPDNKSWAKVDIYFKYPTPLYGSDAAEYLVFPGGGGGYRIIGVTYVLRDGIKYLNTSEGNYSARCLNN</sequence>
<proteinExistence type="predicted"/>
<accession>A0A1J5QG95</accession>
<organism evidence="1">
    <name type="scientific">mine drainage metagenome</name>
    <dbReference type="NCBI Taxonomy" id="410659"/>
    <lineage>
        <taxon>unclassified sequences</taxon>
        <taxon>metagenomes</taxon>
        <taxon>ecological metagenomes</taxon>
    </lineage>
</organism>
<reference evidence="1" key="1">
    <citation type="submission" date="2016-10" db="EMBL/GenBank/DDBJ databases">
        <title>Sequence of Gallionella enrichment culture.</title>
        <authorList>
            <person name="Poehlein A."/>
            <person name="Muehling M."/>
            <person name="Daniel R."/>
        </authorList>
    </citation>
    <scope>NUCLEOTIDE SEQUENCE</scope>
</reference>
<comment type="caution">
    <text evidence="1">The sequence shown here is derived from an EMBL/GenBank/DDBJ whole genome shotgun (WGS) entry which is preliminary data.</text>
</comment>